<feature type="region of interest" description="Disordered" evidence="1">
    <location>
        <begin position="61"/>
        <end position="99"/>
    </location>
</feature>
<reference evidence="2 3" key="1">
    <citation type="submission" date="2024-10" db="EMBL/GenBank/DDBJ databases">
        <title>The Natural Products Discovery Center: Release of the First 8490 Sequenced Strains for Exploring Actinobacteria Biosynthetic Diversity.</title>
        <authorList>
            <person name="Kalkreuter E."/>
            <person name="Kautsar S.A."/>
            <person name="Yang D."/>
            <person name="Bader C.D."/>
            <person name="Teijaro C.N."/>
            <person name="Fluegel L."/>
            <person name="Davis C.M."/>
            <person name="Simpson J.R."/>
            <person name="Lauterbach L."/>
            <person name="Steele A.D."/>
            <person name="Gui C."/>
            <person name="Meng S."/>
            <person name="Li G."/>
            <person name="Viehrig K."/>
            <person name="Ye F."/>
            <person name="Su P."/>
            <person name="Kiefer A.F."/>
            <person name="Nichols A."/>
            <person name="Cepeda A.J."/>
            <person name="Yan W."/>
            <person name="Fan B."/>
            <person name="Jiang Y."/>
            <person name="Adhikari A."/>
            <person name="Zheng C.-J."/>
            <person name="Schuster L."/>
            <person name="Cowan T.M."/>
            <person name="Smanski M.J."/>
            <person name="Chevrette M.G."/>
            <person name="De Carvalho L.P.S."/>
            <person name="Shen B."/>
        </authorList>
    </citation>
    <scope>NUCLEOTIDE SEQUENCE [LARGE SCALE GENOMIC DNA]</scope>
    <source>
        <strain evidence="2 3">NPDC048320</strain>
    </source>
</reference>
<evidence type="ECO:0000313" key="2">
    <source>
        <dbReference type="EMBL" id="MFG3016250.1"/>
    </source>
</evidence>
<evidence type="ECO:0000313" key="3">
    <source>
        <dbReference type="Proteomes" id="UP001604267"/>
    </source>
</evidence>
<sequence>MVARMLNDHLGAASVSFITDFTGGSVVRLGAAGSVETDAPARLITLRGTLYDDVSRTHRSARSFGRIESKHRSPTNGTGTMPPSYVASSRRRTIGTAGQ</sequence>
<proteinExistence type="predicted"/>
<comment type="caution">
    <text evidence="2">The sequence shown here is derived from an EMBL/GenBank/DDBJ whole genome shotgun (WGS) entry which is preliminary data.</text>
</comment>
<dbReference type="RefSeq" id="WP_392824823.1">
    <property type="nucleotide sequence ID" value="NZ_JBICYV010000027.1"/>
</dbReference>
<dbReference type="EMBL" id="JBICYV010000027">
    <property type="protein sequence ID" value="MFG3016250.1"/>
    <property type="molecule type" value="Genomic_DNA"/>
</dbReference>
<evidence type="ECO:0000256" key="1">
    <source>
        <dbReference type="SAM" id="MobiDB-lite"/>
    </source>
</evidence>
<dbReference type="Proteomes" id="UP001604267">
    <property type="component" value="Unassembled WGS sequence"/>
</dbReference>
<protein>
    <submittedName>
        <fullName evidence="2">Uncharacterized protein</fullName>
    </submittedName>
</protein>
<accession>A0ABW7BK44</accession>
<gene>
    <name evidence="2" type="ORF">ACGFZB_38595</name>
</gene>
<name>A0ABW7BK44_9ACTN</name>
<keyword evidence="3" id="KW-1185">Reference proteome</keyword>
<organism evidence="2 3">
    <name type="scientific">Streptomyces cinerochromogenes</name>
    <dbReference type="NCBI Taxonomy" id="66422"/>
    <lineage>
        <taxon>Bacteria</taxon>
        <taxon>Bacillati</taxon>
        <taxon>Actinomycetota</taxon>
        <taxon>Actinomycetes</taxon>
        <taxon>Kitasatosporales</taxon>
        <taxon>Streptomycetaceae</taxon>
        <taxon>Streptomyces</taxon>
    </lineage>
</organism>